<evidence type="ECO:0000313" key="2">
    <source>
        <dbReference type="Proteomes" id="UP000831701"/>
    </source>
</evidence>
<sequence length="241" mass="27292">MTPMDRNFGCGTSATGVEAVVGDSRVLWTANKNLAYLRSGHRLNSQQACRVLFLGRFNYTLPYQPSSKSVMTDIFSRQFSPLMAQQDQPIWRNALPTDSSFYQQQGHQYSSGDTHPSTLPPDPPTCHGSNTPTTSRKLRWQCPPYMFTSTMFVRSGRKPGRPSPGQCPHPADYQLSPDPCTGQVDQRSGYQHVIFLCRWSPISWLHPHWYIGPYEIDKIINPSLSLRPVSTRLQNHPVLIQ</sequence>
<gene>
    <name evidence="1" type="ORF">L3Q82_019580</name>
</gene>
<evidence type="ECO:0000313" key="1">
    <source>
        <dbReference type="EMBL" id="KAI3353009.1"/>
    </source>
</evidence>
<dbReference type="EMBL" id="CM041553">
    <property type="protein sequence ID" value="KAI3353009.1"/>
    <property type="molecule type" value="Genomic_DNA"/>
</dbReference>
<dbReference type="Proteomes" id="UP000831701">
    <property type="component" value="Chromosome 23"/>
</dbReference>
<comment type="caution">
    <text evidence="1">The sequence shown here is derived from an EMBL/GenBank/DDBJ whole genome shotgun (WGS) entry which is preliminary data.</text>
</comment>
<organism evidence="1 2">
    <name type="scientific">Scortum barcoo</name>
    <name type="common">barcoo grunter</name>
    <dbReference type="NCBI Taxonomy" id="214431"/>
    <lineage>
        <taxon>Eukaryota</taxon>
        <taxon>Metazoa</taxon>
        <taxon>Chordata</taxon>
        <taxon>Craniata</taxon>
        <taxon>Vertebrata</taxon>
        <taxon>Euteleostomi</taxon>
        <taxon>Actinopterygii</taxon>
        <taxon>Neopterygii</taxon>
        <taxon>Teleostei</taxon>
        <taxon>Neoteleostei</taxon>
        <taxon>Acanthomorphata</taxon>
        <taxon>Eupercaria</taxon>
        <taxon>Centrarchiformes</taxon>
        <taxon>Terapontoidei</taxon>
        <taxon>Terapontidae</taxon>
        <taxon>Scortum</taxon>
    </lineage>
</organism>
<feature type="non-terminal residue" evidence="1">
    <location>
        <position position="241"/>
    </location>
</feature>
<proteinExistence type="predicted"/>
<reference evidence="1" key="1">
    <citation type="submission" date="2022-04" db="EMBL/GenBank/DDBJ databases">
        <title>Jade perch genome.</title>
        <authorList>
            <person name="Chao B."/>
        </authorList>
    </citation>
    <scope>NUCLEOTIDE SEQUENCE</scope>
    <source>
        <strain evidence="1">CB-2022</strain>
    </source>
</reference>
<keyword evidence="2" id="KW-1185">Reference proteome</keyword>
<accession>A0ACB8VBV3</accession>
<protein>
    <submittedName>
        <fullName evidence="1">Uncharacterized protein</fullName>
    </submittedName>
</protein>
<name>A0ACB8VBV3_9TELE</name>